<name>I4BS21_MYCCN</name>
<accession>I4BS21</accession>
<gene>
    <name evidence="1" type="ordered locus">Mycch_5404</name>
</gene>
<dbReference type="KEGG" id="mcb:Mycch_5404"/>
<reference evidence="1 2" key="1">
    <citation type="submission" date="2012-06" db="EMBL/GenBank/DDBJ databases">
        <title>Complete sequence of plasmid 1 of Mycobacterium chubuense NBB4.</title>
        <authorList>
            <consortium name="US DOE Joint Genome Institute"/>
            <person name="Lucas S."/>
            <person name="Han J."/>
            <person name="Lapidus A."/>
            <person name="Cheng J.-F."/>
            <person name="Goodwin L."/>
            <person name="Pitluck S."/>
            <person name="Peters L."/>
            <person name="Mikhailova N."/>
            <person name="Teshima H."/>
            <person name="Detter J.C."/>
            <person name="Han C."/>
            <person name="Tapia R."/>
            <person name="Land M."/>
            <person name="Hauser L."/>
            <person name="Kyrpides N."/>
            <person name="Ivanova N."/>
            <person name="Pagani I."/>
            <person name="Mattes T."/>
            <person name="Holmes A."/>
            <person name="Rutledge P."/>
            <person name="Paulsen I."/>
            <person name="Coleman N."/>
            <person name="Woyke T."/>
        </authorList>
    </citation>
    <scope>NUCLEOTIDE SEQUENCE [LARGE SCALE GENOMIC DNA]</scope>
    <source>
        <strain evidence="1 2">NBB4</strain>
        <plasmid evidence="1 2">pMYCCH.01</plasmid>
    </source>
</reference>
<dbReference type="RefSeq" id="WP_014805372.1">
    <property type="nucleotide sequence ID" value="NC_018022.1"/>
</dbReference>
<dbReference type="OrthoDB" id="3928741at2"/>
<dbReference type="Proteomes" id="UP000006057">
    <property type="component" value="Plasmid pMYCCH.01"/>
</dbReference>
<protein>
    <submittedName>
        <fullName evidence="1">Uncharacterized protein</fullName>
    </submittedName>
</protein>
<evidence type="ECO:0000313" key="1">
    <source>
        <dbReference type="EMBL" id="AFM20078.1"/>
    </source>
</evidence>
<dbReference type="AlphaFoldDB" id="I4BS21"/>
<keyword evidence="1" id="KW-0614">Plasmid</keyword>
<dbReference type="PATRIC" id="fig|710421.3.peg.5395"/>
<dbReference type="HOGENOM" id="CLU_464467_0_0_11"/>
<keyword evidence="2" id="KW-1185">Reference proteome</keyword>
<geneLocation type="plasmid" evidence="1 2">
    <name>pMYCCH.01</name>
</geneLocation>
<dbReference type="EMBL" id="CP003054">
    <property type="protein sequence ID" value="AFM20078.1"/>
    <property type="molecule type" value="Genomic_DNA"/>
</dbReference>
<sequence length="586" mass="63649">MDLIDQLHDPEWWRDPTLLSTRLRDLVPDFDTIGPFTIPYTRLPRRLGKYAEEFPRWADVADQTPESLMLRPKVAEAAVRALIEAARQAVQVHHDTITAGPVGPDAAVTRLLGQLDDFDREILAGQVWAAEPVPQRVLAERLGVNPVSVSRNLPRARARFAELVADPAHHEVVENAEHIRQRLGPYSPVDVADLELRRLNVDPASRTAAVLLHIAGPYTRHGGWMDTGGSRGRALAAVEAVFDDQGAPTTDTLLGTLASLELSTGVALTFLETELKLRRFGDVWVRWPSDATVDMIEAALHLLGAPATAQTIYATIAPQDTKGVSLDHVNRVLSKREQFVRASRTTWALRKWGVTEYVNIAHAIGERIDAAGGNAAVTTLIAELRAQYPDISESSIISYLNTLAFVQEKGVVRRRTKADGWPAVPPLNTVRGAFRNGRNEIRVAHPVTTEVLRGSGQSIHEAVAHAAGVRPGGQRTFASAQGPVTMHWRLASTNGASIGSLRAHALAAEAVLGDTLVLVFRLDDATLEAVRLADDTPAVWVRTLVGHAVRKPTAALAAALTCRPEDVGAVLRGRGDDALADRLDQV</sequence>
<proteinExistence type="predicted"/>
<evidence type="ECO:0000313" key="2">
    <source>
        <dbReference type="Proteomes" id="UP000006057"/>
    </source>
</evidence>
<organism evidence="1 2">
    <name type="scientific">Mycolicibacterium chubuense (strain NBB4)</name>
    <name type="common">Mycobacterium chubuense</name>
    <dbReference type="NCBI Taxonomy" id="710421"/>
    <lineage>
        <taxon>Bacteria</taxon>
        <taxon>Bacillati</taxon>
        <taxon>Actinomycetota</taxon>
        <taxon>Actinomycetes</taxon>
        <taxon>Mycobacteriales</taxon>
        <taxon>Mycobacteriaceae</taxon>
        <taxon>Mycolicibacterium</taxon>
    </lineage>
</organism>